<keyword evidence="3 7" id="KW-0479">Metal-binding</keyword>
<evidence type="ECO:0000256" key="1">
    <source>
        <dbReference type="ARBA" id="ARBA00001971"/>
    </source>
</evidence>
<gene>
    <name evidence="9" type="ORF">BDFB_002001</name>
</gene>
<dbReference type="Pfam" id="PF00067">
    <property type="entry name" value="p450"/>
    <property type="match status" value="1"/>
</dbReference>
<comment type="caution">
    <text evidence="9">The sequence shown here is derived from an EMBL/GenBank/DDBJ whole genome shotgun (WGS) entry which is preliminary data.</text>
</comment>
<evidence type="ECO:0000256" key="7">
    <source>
        <dbReference type="PIRSR" id="PIRSR602401-1"/>
    </source>
</evidence>
<evidence type="ECO:0000256" key="8">
    <source>
        <dbReference type="SAM" id="SignalP"/>
    </source>
</evidence>
<protein>
    <submittedName>
        <fullName evidence="9">Cytochrome P450 306a1</fullName>
    </submittedName>
</protein>
<accession>A0A482VZS9</accession>
<evidence type="ECO:0000256" key="4">
    <source>
        <dbReference type="ARBA" id="ARBA00023002"/>
    </source>
</evidence>
<keyword evidence="7" id="KW-0349">Heme</keyword>
<dbReference type="GO" id="GO:0006082">
    <property type="term" value="P:organic acid metabolic process"/>
    <property type="evidence" value="ECO:0007669"/>
    <property type="project" value="TreeGrafter"/>
</dbReference>
<keyword evidence="8" id="KW-0732">Signal</keyword>
<evidence type="ECO:0000256" key="6">
    <source>
        <dbReference type="ARBA" id="ARBA00023033"/>
    </source>
</evidence>
<sequence>MEPIGLLLALLLVFFACRWYQKNRNLPPGPWNLPVIGYLAWLDPKSPYLTLTNLSRRYGPIYGLYLGSIYTVVVSDAKAVKKTFNKDAACGRAPLHLTHGIMKGYGLICAEGELWKDQRKFVHNTLRALGASRVGQNREKMQNLILDDVQELVQYIKALGDKAVVDPLELLRHNLGSVINKVVFGVSWPRDDETWKWLQDLQEEGTKLIGIAGPLNFLPFLRFLPKSKQTIRFLIEGKQKTHEMYKKIIDEQRELMKNGDEVSNFIQAFLAEKEKRRGTDSYNKFYNDEQFHHLLADIFGASLDTTLTTLRWYLLYLAAHEAIQQKIRQQLCDILGDNPPTLEDMSALSLLEASIAEVQRIRSVVPVGIPHGSLDQLEIAGYVVPKGTMIVPLQWAIHMNPEIWEEPDLYKPERFIDDQGKFFKPESFIPFQTGKRMCVGDELARMFLFLFGATLIQNFYISCEDKNNIDLNGDCGITLTPKPHKLVFAKL</sequence>
<dbReference type="InterPro" id="IPR050182">
    <property type="entry name" value="Cytochrome_P450_fam2"/>
</dbReference>
<keyword evidence="6" id="KW-0503">Monooxygenase</keyword>
<dbReference type="PANTHER" id="PTHR24300">
    <property type="entry name" value="CYTOCHROME P450 508A4-RELATED"/>
    <property type="match status" value="1"/>
</dbReference>
<dbReference type="GO" id="GO:0005737">
    <property type="term" value="C:cytoplasm"/>
    <property type="evidence" value="ECO:0007669"/>
    <property type="project" value="TreeGrafter"/>
</dbReference>
<dbReference type="PRINTS" id="PR00463">
    <property type="entry name" value="EP450I"/>
</dbReference>
<dbReference type="STRING" id="1661398.A0A482VZS9"/>
<evidence type="ECO:0000313" key="10">
    <source>
        <dbReference type="Proteomes" id="UP000292052"/>
    </source>
</evidence>
<name>A0A482VZS9_ASBVE</name>
<dbReference type="GO" id="GO:0008395">
    <property type="term" value="F:steroid hydroxylase activity"/>
    <property type="evidence" value="ECO:0007669"/>
    <property type="project" value="TreeGrafter"/>
</dbReference>
<feature type="signal peptide" evidence="8">
    <location>
        <begin position="1"/>
        <end position="20"/>
    </location>
</feature>
<dbReference type="GO" id="GO:0020037">
    <property type="term" value="F:heme binding"/>
    <property type="evidence" value="ECO:0007669"/>
    <property type="project" value="InterPro"/>
</dbReference>
<evidence type="ECO:0000256" key="3">
    <source>
        <dbReference type="ARBA" id="ARBA00022723"/>
    </source>
</evidence>
<dbReference type="Proteomes" id="UP000292052">
    <property type="component" value="Unassembled WGS sequence"/>
</dbReference>
<dbReference type="Gene3D" id="1.10.630.10">
    <property type="entry name" value="Cytochrome P450"/>
    <property type="match status" value="1"/>
</dbReference>
<dbReference type="PRINTS" id="PR00385">
    <property type="entry name" value="P450"/>
</dbReference>
<organism evidence="9 10">
    <name type="scientific">Asbolus verrucosus</name>
    <name type="common">Desert ironclad beetle</name>
    <dbReference type="NCBI Taxonomy" id="1661398"/>
    <lineage>
        <taxon>Eukaryota</taxon>
        <taxon>Metazoa</taxon>
        <taxon>Ecdysozoa</taxon>
        <taxon>Arthropoda</taxon>
        <taxon>Hexapoda</taxon>
        <taxon>Insecta</taxon>
        <taxon>Pterygota</taxon>
        <taxon>Neoptera</taxon>
        <taxon>Endopterygota</taxon>
        <taxon>Coleoptera</taxon>
        <taxon>Polyphaga</taxon>
        <taxon>Cucujiformia</taxon>
        <taxon>Tenebrionidae</taxon>
        <taxon>Pimeliinae</taxon>
        <taxon>Asbolus</taxon>
    </lineage>
</organism>
<comment type="similarity">
    <text evidence="2">Belongs to the cytochrome P450 family.</text>
</comment>
<dbReference type="InterPro" id="IPR036396">
    <property type="entry name" value="Cyt_P450_sf"/>
</dbReference>
<dbReference type="InterPro" id="IPR001128">
    <property type="entry name" value="Cyt_P450"/>
</dbReference>
<proteinExistence type="inferred from homology"/>
<dbReference type="GO" id="GO:0005506">
    <property type="term" value="F:iron ion binding"/>
    <property type="evidence" value="ECO:0007669"/>
    <property type="project" value="InterPro"/>
</dbReference>
<evidence type="ECO:0000256" key="2">
    <source>
        <dbReference type="ARBA" id="ARBA00010617"/>
    </source>
</evidence>
<reference evidence="9 10" key="1">
    <citation type="submission" date="2017-03" db="EMBL/GenBank/DDBJ databases">
        <title>Genome of the blue death feigning beetle - Asbolus verrucosus.</title>
        <authorList>
            <person name="Rider S.D."/>
        </authorList>
    </citation>
    <scope>NUCLEOTIDE SEQUENCE [LARGE SCALE GENOMIC DNA]</scope>
    <source>
        <strain evidence="9">Butters</strain>
        <tissue evidence="9">Head and leg muscle</tissue>
    </source>
</reference>
<evidence type="ECO:0000256" key="5">
    <source>
        <dbReference type="ARBA" id="ARBA00023004"/>
    </source>
</evidence>
<feature type="chain" id="PRO_5019805938" evidence="8">
    <location>
        <begin position="21"/>
        <end position="491"/>
    </location>
</feature>
<dbReference type="AlphaFoldDB" id="A0A482VZS9"/>
<dbReference type="EMBL" id="QDEB01043532">
    <property type="protein sequence ID" value="RZC38401.1"/>
    <property type="molecule type" value="Genomic_DNA"/>
</dbReference>
<keyword evidence="4" id="KW-0560">Oxidoreductase</keyword>
<keyword evidence="5 7" id="KW-0408">Iron</keyword>
<evidence type="ECO:0000313" key="9">
    <source>
        <dbReference type="EMBL" id="RZC38401.1"/>
    </source>
</evidence>
<dbReference type="FunFam" id="1.10.630.10:FF:000036">
    <property type="entry name" value="CYtochrome P450 family"/>
    <property type="match status" value="1"/>
</dbReference>
<dbReference type="PANTHER" id="PTHR24300:SF403">
    <property type="entry name" value="CYTOCHROME P450 306A1"/>
    <property type="match status" value="1"/>
</dbReference>
<dbReference type="OrthoDB" id="1844152at2759"/>
<dbReference type="GO" id="GO:0016712">
    <property type="term" value="F:oxidoreductase activity, acting on paired donors, with incorporation or reduction of molecular oxygen, reduced flavin or flavoprotein as one donor, and incorporation of one atom of oxygen"/>
    <property type="evidence" value="ECO:0007669"/>
    <property type="project" value="TreeGrafter"/>
</dbReference>
<dbReference type="InterPro" id="IPR002401">
    <property type="entry name" value="Cyt_P450_E_grp-I"/>
</dbReference>
<keyword evidence="10" id="KW-1185">Reference proteome</keyword>
<comment type="cofactor">
    <cofactor evidence="1 7">
        <name>heme</name>
        <dbReference type="ChEBI" id="CHEBI:30413"/>
    </cofactor>
</comment>
<feature type="binding site" description="axial binding residue" evidence="7">
    <location>
        <position position="438"/>
    </location>
    <ligand>
        <name>heme</name>
        <dbReference type="ChEBI" id="CHEBI:30413"/>
    </ligand>
    <ligandPart>
        <name>Fe</name>
        <dbReference type="ChEBI" id="CHEBI:18248"/>
    </ligandPart>
</feature>
<dbReference type="SUPFAM" id="SSF48264">
    <property type="entry name" value="Cytochrome P450"/>
    <property type="match status" value="1"/>
</dbReference>
<dbReference type="GO" id="GO:0006805">
    <property type="term" value="P:xenobiotic metabolic process"/>
    <property type="evidence" value="ECO:0007669"/>
    <property type="project" value="TreeGrafter"/>
</dbReference>